<protein>
    <submittedName>
        <fullName evidence="6">Clc-like protein 2</fullName>
    </submittedName>
</protein>
<proteinExistence type="predicted"/>
<evidence type="ECO:0000256" key="1">
    <source>
        <dbReference type="ARBA" id="ARBA00004141"/>
    </source>
</evidence>
<accession>A0A0V1IW04</accession>
<reference evidence="6 7" key="1">
    <citation type="submission" date="2015-01" db="EMBL/GenBank/DDBJ databases">
        <title>Evolution of Trichinella species and genotypes.</title>
        <authorList>
            <person name="Korhonen P.K."/>
            <person name="Edoardo P."/>
            <person name="Giuseppe L.R."/>
            <person name="Gasser R.B."/>
        </authorList>
    </citation>
    <scope>NUCLEOTIDE SEQUENCE [LARGE SCALE GENOMIC DNA]</scope>
    <source>
        <strain evidence="6">ISS588</strain>
    </source>
</reference>
<evidence type="ECO:0000256" key="2">
    <source>
        <dbReference type="ARBA" id="ARBA00022692"/>
    </source>
</evidence>
<feature type="transmembrane region" description="Helical" evidence="5">
    <location>
        <begin position="241"/>
        <end position="265"/>
    </location>
</feature>
<dbReference type="AlphaFoldDB" id="A0A0V1IW04"/>
<dbReference type="GO" id="GO:0005886">
    <property type="term" value="C:plasma membrane"/>
    <property type="evidence" value="ECO:0007669"/>
    <property type="project" value="TreeGrafter"/>
</dbReference>
<dbReference type="InterPro" id="IPR050579">
    <property type="entry name" value="PMP-22/EMP/MP20-like"/>
</dbReference>
<keyword evidence="2 5" id="KW-0812">Transmembrane</keyword>
<dbReference type="InterPro" id="IPR010761">
    <property type="entry name" value="Clc_prot-like"/>
</dbReference>
<gene>
    <name evidence="6" type="primary">clc-2</name>
    <name evidence="6" type="ORF">T4B_441</name>
</gene>
<feature type="transmembrane region" description="Helical" evidence="5">
    <location>
        <begin position="184"/>
        <end position="211"/>
    </location>
</feature>
<dbReference type="Proteomes" id="UP000054805">
    <property type="component" value="Unassembled WGS sequence"/>
</dbReference>
<dbReference type="Pfam" id="PF07062">
    <property type="entry name" value="Clc-like"/>
    <property type="match status" value="2"/>
</dbReference>
<keyword evidence="4 5" id="KW-0472">Membrane</keyword>
<organism evidence="6 7">
    <name type="scientific">Trichinella pseudospiralis</name>
    <name type="common">Parasitic roundworm</name>
    <dbReference type="NCBI Taxonomy" id="6337"/>
    <lineage>
        <taxon>Eukaryota</taxon>
        <taxon>Metazoa</taxon>
        <taxon>Ecdysozoa</taxon>
        <taxon>Nematoda</taxon>
        <taxon>Enoplea</taxon>
        <taxon>Dorylaimia</taxon>
        <taxon>Trichinellida</taxon>
        <taxon>Trichinellidae</taxon>
        <taxon>Trichinella</taxon>
    </lineage>
</organism>
<evidence type="ECO:0000256" key="5">
    <source>
        <dbReference type="SAM" id="Phobius"/>
    </source>
</evidence>
<feature type="transmembrane region" description="Helical" evidence="5">
    <location>
        <begin position="106"/>
        <end position="129"/>
    </location>
</feature>
<evidence type="ECO:0000313" key="7">
    <source>
        <dbReference type="Proteomes" id="UP000054805"/>
    </source>
</evidence>
<feature type="transmembrane region" description="Helical" evidence="5">
    <location>
        <begin position="331"/>
        <end position="354"/>
    </location>
</feature>
<feature type="transmembrane region" description="Helical" evidence="5">
    <location>
        <begin position="403"/>
        <end position="432"/>
    </location>
</feature>
<feature type="non-terminal residue" evidence="6">
    <location>
        <position position="1"/>
    </location>
</feature>
<dbReference type="PANTHER" id="PTHR10671:SF51">
    <property type="entry name" value="CLC-LIKE PROTEIN"/>
    <property type="match status" value="1"/>
</dbReference>
<evidence type="ECO:0000256" key="4">
    <source>
        <dbReference type="ARBA" id="ARBA00023136"/>
    </source>
</evidence>
<evidence type="ECO:0000256" key="3">
    <source>
        <dbReference type="ARBA" id="ARBA00022989"/>
    </source>
</evidence>
<name>A0A0V1IW04_TRIPS</name>
<dbReference type="EMBL" id="JYDS01000078">
    <property type="protein sequence ID" value="KRZ26931.1"/>
    <property type="molecule type" value="Genomic_DNA"/>
</dbReference>
<keyword evidence="3 5" id="KW-1133">Transmembrane helix</keyword>
<comment type="subcellular location">
    <subcellularLocation>
        <location evidence="1">Membrane</location>
        <topology evidence="1">Multi-pass membrane protein</topology>
    </subcellularLocation>
</comment>
<dbReference type="Gene3D" id="1.20.140.150">
    <property type="match status" value="2"/>
</dbReference>
<evidence type="ECO:0000313" key="6">
    <source>
        <dbReference type="EMBL" id="KRZ26931.1"/>
    </source>
</evidence>
<feature type="transmembrane region" description="Helical" evidence="5">
    <location>
        <begin position="17"/>
        <end position="40"/>
    </location>
</feature>
<feature type="transmembrane region" description="Helical" evidence="5">
    <location>
        <begin position="366"/>
        <end position="383"/>
    </location>
</feature>
<comment type="caution">
    <text evidence="6">The sequence shown here is derived from an EMBL/GenBank/DDBJ whole genome shotgun (WGS) entry which is preliminary data.</text>
</comment>
<feature type="transmembrane region" description="Helical" evidence="5">
    <location>
        <begin position="136"/>
        <end position="158"/>
    </location>
</feature>
<keyword evidence="7" id="KW-1185">Reference proteome</keyword>
<sequence length="470" mass="52108">LNSVVVIMASWLNAMRIIIQVIGSLFQLVAIGLILTALLTPAWQEVYFSMESQTFHQHGLWLDCVQSQRSGIVHAAGSGGWSCTYKFNAKQAGKEGSAHAPKTWQIITLSLLSGGGLFSLIALFISYCICCPRLSAVLWGITNTFAACTTAAGIIVFFRMSQAVENRIVIELTESYEQTLGYSFWLAAGGAILQIAALFCSIICAILIFVIHSQQQRTNKHWPTNKMNNIHHNTTCRLKTILLTFYVFGLVLQLFAIILFFVALLTPAWQELHTTTELETYFQRGLCVDCLWKQRLNGIEEIDFNNWMCTCKFGTDHIFGDKVEEATEWDIATIGLISSSGLLSLIALFVAGLIDEPRFIGISWTLLNLFATIASIAAVNIFYNMSYIMQRKSSSDYYTIGYSFWLAFSACILQIIVLFCSTSYAVVAILIYQSMPHPVNKICINSIPPQQVTTTTTTTTTAAAVAATTL</sequence>
<dbReference type="PANTHER" id="PTHR10671">
    <property type="entry name" value="EPITHELIAL MEMBRANE PROTEIN-RELATED"/>
    <property type="match status" value="1"/>
</dbReference>